<evidence type="ECO:0000313" key="1">
    <source>
        <dbReference type="EMBL" id="JAC62621.1"/>
    </source>
</evidence>
<organism evidence="1">
    <name type="scientific">Tetraselmis sp. GSL018</name>
    <dbReference type="NCBI Taxonomy" id="582737"/>
    <lineage>
        <taxon>Eukaryota</taxon>
        <taxon>Viridiplantae</taxon>
        <taxon>Chlorophyta</taxon>
        <taxon>core chlorophytes</taxon>
        <taxon>Chlorodendrophyceae</taxon>
        <taxon>Chlorodendrales</taxon>
        <taxon>Chlorodendraceae</taxon>
        <taxon>Tetraselmis</taxon>
    </lineage>
</organism>
<reference evidence="1" key="1">
    <citation type="submission" date="2014-05" db="EMBL/GenBank/DDBJ databases">
        <title>The transcriptome of the halophilic microalga Tetraselmis sp. GSL018 isolated from the Great Salt Lake, Utah.</title>
        <authorList>
            <person name="Jinkerson R.E."/>
            <person name="D'Adamo S."/>
            <person name="Posewitz M.C."/>
        </authorList>
    </citation>
    <scope>NUCLEOTIDE SEQUENCE</scope>
    <source>
        <strain evidence="1">GSL018</strain>
    </source>
</reference>
<proteinExistence type="predicted"/>
<gene>
    <name evidence="1" type="ORF">TSPGSL018_22823</name>
</gene>
<dbReference type="AlphaFoldDB" id="A0A061QWG8"/>
<accession>A0A061QWG8</accession>
<name>A0A061QWG8_9CHLO</name>
<dbReference type="EMBL" id="GBEZ01024366">
    <property type="protein sequence ID" value="JAC62621.1"/>
    <property type="molecule type" value="Transcribed_RNA"/>
</dbReference>
<sequence>MNFYIWKLDKKESITRTYELCSGESKQ</sequence>
<protein>
    <submittedName>
        <fullName evidence="1">Uncharacterized protein</fullName>
    </submittedName>
</protein>